<sequence>MGNISRVAGIVAMLSVLGAIAMSGVSSLFGFSGGLLLAGLLLAIVAMISWFFGRKMDGQSKAAKTGIVTGLCAFISGFAFSLYATPVSMDSSDPVGGPVDMAAPE</sequence>
<accession>A0ABV8RIU8</accession>
<feature type="transmembrane region" description="Helical" evidence="1">
    <location>
        <begin position="35"/>
        <end position="53"/>
    </location>
</feature>
<reference evidence="3" key="1">
    <citation type="journal article" date="2019" name="Int. J. Syst. Evol. Microbiol.">
        <title>The Global Catalogue of Microorganisms (GCM) 10K type strain sequencing project: providing services to taxonomists for standard genome sequencing and annotation.</title>
        <authorList>
            <consortium name="The Broad Institute Genomics Platform"/>
            <consortium name="The Broad Institute Genome Sequencing Center for Infectious Disease"/>
            <person name="Wu L."/>
            <person name="Ma J."/>
        </authorList>
    </citation>
    <scope>NUCLEOTIDE SEQUENCE [LARGE SCALE GENOMIC DNA]</scope>
    <source>
        <strain evidence="3">CECT 8531</strain>
    </source>
</reference>
<dbReference type="Proteomes" id="UP001595887">
    <property type="component" value="Unassembled WGS sequence"/>
</dbReference>
<keyword evidence="1" id="KW-0812">Transmembrane</keyword>
<organism evidence="2 3">
    <name type="scientific">Sphingorhabdus arenilitoris</name>
    <dbReference type="NCBI Taxonomy" id="1490041"/>
    <lineage>
        <taxon>Bacteria</taxon>
        <taxon>Pseudomonadati</taxon>
        <taxon>Pseudomonadota</taxon>
        <taxon>Alphaproteobacteria</taxon>
        <taxon>Sphingomonadales</taxon>
        <taxon>Sphingomonadaceae</taxon>
        <taxon>Sphingorhabdus</taxon>
    </lineage>
</organism>
<feature type="transmembrane region" description="Helical" evidence="1">
    <location>
        <begin position="65"/>
        <end position="84"/>
    </location>
</feature>
<evidence type="ECO:0008006" key="4">
    <source>
        <dbReference type="Google" id="ProtNLM"/>
    </source>
</evidence>
<evidence type="ECO:0000313" key="2">
    <source>
        <dbReference type="EMBL" id="MFC4293124.1"/>
    </source>
</evidence>
<evidence type="ECO:0000256" key="1">
    <source>
        <dbReference type="SAM" id="Phobius"/>
    </source>
</evidence>
<gene>
    <name evidence="2" type="ORF">ACFOWX_11925</name>
</gene>
<proteinExistence type="predicted"/>
<protein>
    <recommendedName>
        <fullName evidence="4">DUF4190 domain-containing protein</fullName>
    </recommendedName>
</protein>
<comment type="caution">
    <text evidence="2">The sequence shown here is derived from an EMBL/GenBank/DDBJ whole genome shotgun (WGS) entry which is preliminary data.</text>
</comment>
<evidence type="ECO:0000313" key="3">
    <source>
        <dbReference type="Proteomes" id="UP001595887"/>
    </source>
</evidence>
<dbReference type="RefSeq" id="WP_381424392.1">
    <property type="nucleotide sequence ID" value="NZ_JBHSDH010000013.1"/>
</dbReference>
<feature type="transmembrane region" description="Helical" evidence="1">
    <location>
        <begin position="7"/>
        <end position="29"/>
    </location>
</feature>
<keyword evidence="3" id="KW-1185">Reference proteome</keyword>
<keyword evidence="1" id="KW-0472">Membrane</keyword>
<keyword evidence="1" id="KW-1133">Transmembrane helix</keyword>
<dbReference type="EMBL" id="JBHSDH010000013">
    <property type="protein sequence ID" value="MFC4293124.1"/>
    <property type="molecule type" value="Genomic_DNA"/>
</dbReference>
<name>A0ABV8RIU8_9SPHN</name>